<keyword evidence="3" id="KW-1185">Reference proteome</keyword>
<organism evidence="2 3">
    <name type="scientific">Prototheca wickerhamii</name>
    <dbReference type="NCBI Taxonomy" id="3111"/>
    <lineage>
        <taxon>Eukaryota</taxon>
        <taxon>Viridiplantae</taxon>
        <taxon>Chlorophyta</taxon>
        <taxon>core chlorophytes</taxon>
        <taxon>Trebouxiophyceae</taxon>
        <taxon>Chlorellales</taxon>
        <taxon>Chlorellaceae</taxon>
        <taxon>Prototheca</taxon>
    </lineage>
</organism>
<keyword evidence="1" id="KW-0732">Signal</keyword>
<dbReference type="Proteomes" id="UP001255856">
    <property type="component" value="Unassembled WGS sequence"/>
</dbReference>
<name>A0AAD9MIL8_PROWI</name>
<evidence type="ECO:0000256" key="1">
    <source>
        <dbReference type="SAM" id="SignalP"/>
    </source>
</evidence>
<comment type="caution">
    <text evidence="2">The sequence shown here is derived from an EMBL/GenBank/DDBJ whole genome shotgun (WGS) entry which is preliminary data.</text>
</comment>
<feature type="signal peptide" evidence="1">
    <location>
        <begin position="1"/>
        <end position="22"/>
    </location>
</feature>
<gene>
    <name evidence="2" type="ORF">QBZ16_003457</name>
</gene>
<evidence type="ECO:0000313" key="3">
    <source>
        <dbReference type="Proteomes" id="UP001255856"/>
    </source>
</evidence>
<sequence length="192" mass="21023">MAYTGSAAALASLALYVRACRSDPGVITRANVDRHSSSFARDGVLYSPRTCGTCHISKPARSKHCRICDRQVGGRVLGALLGKRILAADMTASGAWALARLRRGQMVYVSDSWRECLSYTFARYPRQPPGMTGNEAGKWRELRRDLRRQAAFDRGVAAEIDLMPRNAYDAGIVANLAQVLFPARSSGCAKRD</sequence>
<dbReference type="PROSITE" id="PS50216">
    <property type="entry name" value="DHHC"/>
    <property type="match status" value="1"/>
</dbReference>
<dbReference type="AlphaFoldDB" id="A0AAD9MIL8"/>
<reference evidence="2" key="1">
    <citation type="submission" date="2021-01" db="EMBL/GenBank/DDBJ databases">
        <authorList>
            <person name="Eckstrom K.M.E."/>
        </authorList>
    </citation>
    <scope>NUCLEOTIDE SEQUENCE</scope>
    <source>
        <strain evidence="2">UVCC 0001</strain>
    </source>
</reference>
<dbReference type="EMBL" id="JASFZW010000004">
    <property type="protein sequence ID" value="KAK2078617.1"/>
    <property type="molecule type" value="Genomic_DNA"/>
</dbReference>
<proteinExistence type="predicted"/>
<accession>A0AAD9MIL8</accession>
<evidence type="ECO:0000313" key="2">
    <source>
        <dbReference type="EMBL" id="KAK2078617.1"/>
    </source>
</evidence>
<protein>
    <submittedName>
        <fullName evidence="2">Uncharacterized protein</fullName>
    </submittedName>
</protein>
<feature type="chain" id="PRO_5041914976" evidence="1">
    <location>
        <begin position="23"/>
        <end position="192"/>
    </location>
</feature>